<evidence type="ECO:0000256" key="4">
    <source>
        <dbReference type="HAMAP-Rule" id="MF_01401"/>
    </source>
</evidence>
<name>A0ABP3PNK0_9PROT</name>
<evidence type="ECO:0000256" key="1">
    <source>
        <dbReference type="ARBA" id="ARBA00023002"/>
    </source>
</evidence>
<dbReference type="EC" id="1.8.4.11" evidence="4"/>
<dbReference type="Pfam" id="PF01625">
    <property type="entry name" value="PMSR"/>
    <property type="match status" value="1"/>
</dbReference>
<gene>
    <name evidence="6" type="primary">msrA_2</name>
    <name evidence="4" type="synonym">msrA</name>
    <name evidence="6" type="ORF">GCM10008942_19900</name>
</gene>
<organism evidence="6 7">
    <name type="scientific">Rhizomicrobium electricum</name>
    <dbReference type="NCBI Taxonomy" id="480070"/>
    <lineage>
        <taxon>Bacteria</taxon>
        <taxon>Pseudomonadati</taxon>
        <taxon>Pseudomonadota</taxon>
        <taxon>Alphaproteobacteria</taxon>
        <taxon>Micropepsales</taxon>
        <taxon>Micropepsaceae</taxon>
        <taxon>Rhizomicrobium</taxon>
    </lineage>
</organism>
<comment type="similarity">
    <text evidence="4">Belongs to the MsrA Met sulfoxide reductase family.</text>
</comment>
<proteinExistence type="inferred from homology"/>
<comment type="function">
    <text evidence="4">Has an important function as a repair enzyme for proteins that have been inactivated by oxidation. Catalyzes the reversible oxidation-reduction of methionine sulfoxide in proteins to methionine.</text>
</comment>
<dbReference type="Gene3D" id="3.30.1060.10">
    <property type="entry name" value="Peptide methionine sulphoxide reductase MsrA"/>
    <property type="match status" value="1"/>
</dbReference>
<comment type="caution">
    <text evidence="6">The sequence shown here is derived from an EMBL/GenBank/DDBJ whole genome shotgun (WGS) entry which is preliminary data.</text>
</comment>
<protein>
    <recommendedName>
        <fullName evidence="4">Peptide methionine sulfoxide reductase MsrA</fullName>
        <shortName evidence="4">Protein-methionine-S-oxide reductase</shortName>
        <ecNumber evidence="4">1.8.4.11</ecNumber>
    </recommendedName>
    <alternativeName>
        <fullName evidence="4">Peptide-methionine (S)-S-oxide reductase</fullName>
        <shortName evidence="4">Peptide Met(O) reductase</shortName>
    </alternativeName>
</protein>
<feature type="active site" evidence="4">
    <location>
        <position position="10"/>
    </location>
</feature>
<dbReference type="PANTHER" id="PTHR43774:SF1">
    <property type="entry name" value="PEPTIDE METHIONINE SULFOXIDE REDUCTASE MSRA 2"/>
    <property type="match status" value="1"/>
</dbReference>
<evidence type="ECO:0000259" key="5">
    <source>
        <dbReference type="Pfam" id="PF01625"/>
    </source>
</evidence>
<accession>A0ABP3PNK0</accession>
<dbReference type="SUPFAM" id="SSF55068">
    <property type="entry name" value="Peptide methionine sulfoxide reductase"/>
    <property type="match status" value="1"/>
</dbReference>
<evidence type="ECO:0000313" key="6">
    <source>
        <dbReference type="EMBL" id="GAA0571215.1"/>
    </source>
</evidence>
<comment type="catalytic activity">
    <reaction evidence="2 4">
        <text>L-methionyl-[protein] + [thioredoxin]-disulfide + H2O = L-methionyl-(S)-S-oxide-[protein] + [thioredoxin]-dithiol</text>
        <dbReference type="Rhea" id="RHEA:14217"/>
        <dbReference type="Rhea" id="RHEA-COMP:10698"/>
        <dbReference type="Rhea" id="RHEA-COMP:10700"/>
        <dbReference type="Rhea" id="RHEA-COMP:12313"/>
        <dbReference type="Rhea" id="RHEA-COMP:12315"/>
        <dbReference type="ChEBI" id="CHEBI:15377"/>
        <dbReference type="ChEBI" id="CHEBI:16044"/>
        <dbReference type="ChEBI" id="CHEBI:29950"/>
        <dbReference type="ChEBI" id="CHEBI:44120"/>
        <dbReference type="ChEBI" id="CHEBI:50058"/>
        <dbReference type="EC" id="1.8.4.11"/>
    </reaction>
</comment>
<dbReference type="HAMAP" id="MF_01401">
    <property type="entry name" value="MsrA"/>
    <property type="match status" value="1"/>
</dbReference>
<dbReference type="RefSeq" id="WP_166934083.1">
    <property type="nucleotide sequence ID" value="NZ_BAAADD010000005.1"/>
</dbReference>
<dbReference type="InterPro" id="IPR036509">
    <property type="entry name" value="Met_Sox_Rdtase_MsrA_sf"/>
</dbReference>
<feature type="domain" description="Peptide methionine sulphoxide reductase MsrA" evidence="5">
    <location>
        <begin position="3"/>
        <end position="153"/>
    </location>
</feature>
<evidence type="ECO:0000313" key="7">
    <source>
        <dbReference type="Proteomes" id="UP001499951"/>
    </source>
</evidence>
<dbReference type="EMBL" id="BAAADD010000005">
    <property type="protein sequence ID" value="GAA0571215.1"/>
    <property type="molecule type" value="Genomic_DNA"/>
</dbReference>
<reference evidence="7" key="1">
    <citation type="journal article" date="2019" name="Int. J. Syst. Evol. Microbiol.">
        <title>The Global Catalogue of Microorganisms (GCM) 10K type strain sequencing project: providing services to taxonomists for standard genome sequencing and annotation.</title>
        <authorList>
            <consortium name="The Broad Institute Genomics Platform"/>
            <consortium name="The Broad Institute Genome Sequencing Center for Infectious Disease"/>
            <person name="Wu L."/>
            <person name="Ma J."/>
        </authorList>
    </citation>
    <scope>NUCLEOTIDE SEQUENCE [LARGE SCALE GENOMIC DNA]</scope>
    <source>
        <strain evidence="7">JCM 15089</strain>
    </source>
</reference>
<evidence type="ECO:0000256" key="2">
    <source>
        <dbReference type="ARBA" id="ARBA00047806"/>
    </source>
</evidence>
<keyword evidence="1 4" id="KW-0560">Oxidoreductase</keyword>
<comment type="catalytic activity">
    <reaction evidence="3 4">
        <text>[thioredoxin]-disulfide + L-methionine + H2O = L-methionine (S)-S-oxide + [thioredoxin]-dithiol</text>
        <dbReference type="Rhea" id="RHEA:19993"/>
        <dbReference type="Rhea" id="RHEA-COMP:10698"/>
        <dbReference type="Rhea" id="RHEA-COMP:10700"/>
        <dbReference type="ChEBI" id="CHEBI:15377"/>
        <dbReference type="ChEBI" id="CHEBI:29950"/>
        <dbReference type="ChEBI" id="CHEBI:50058"/>
        <dbReference type="ChEBI" id="CHEBI:57844"/>
        <dbReference type="ChEBI" id="CHEBI:58772"/>
        <dbReference type="EC" id="1.8.4.11"/>
    </reaction>
</comment>
<dbReference type="Proteomes" id="UP001499951">
    <property type="component" value="Unassembled WGS sequence"/>
</dbReference>
<evidence type="ECO:0000256" key="3">
    <source>
        <dbReference type="ARBA" id="ARBA00048782"/>
    </source>
</evidence>
<dbReference type="InterPro" id="IPR002569">
    <property type="entry name" value="Met_Sox_Rdtase_MsrA_dom"/>
</dbReference>
<sequence>MEKATFGAGCFWGVESFFREVPGVVDAVCGYAGGCMNNPTYQDVCSDETGHAEVVEVSFDPAKVSYEKLVDVFFQNHDPTTLNRQGPDEGTQYRSVIFTHGDEQERIARAKKDFYDKSGKFKRPIVTTIEPAPTFWRAEDYHQRYFEKKGLPSCHVPNWE</sequence>
<keyword evidence="7" id="KW-1185">Reference proteome</keyword>
<dbReference type="NCBIfam" id="TIGR00401">
    <property type="entry name" value="msrA"/>
    <property type="match status" value="1"/>
</dbReference>
<dbReference type="PANTHER" id="PTHR43774">
    <property type="entry name" value="PEPTIDE METHIONINE SULFOXIDE REDUCTASE"/>
    <property type="match status" value="1"/>
</dbReference>